<dbReference type="Proteomes" id="UP000220836">
    <property type="component" value="Unassembled WGS sequence"/>
</dbReference>
<dbReference type="Gene3D" id="3.40.33.10">
    <property type="entry name" value="CAP"/>
    <property type="match status" value="1"/>
</dbReference>
<keyword evidence="4" id="KW-1185">Reference proteome</keyword>
<name>A0A238KXT5_9RHOB</name>
<evidence type="ECO:0000259" key="2">
    <source>
        <dbReference type="Pfam" id="PF00188"/>
    </source>
</evidence>
<dbReference type="AlphaFoldDB" id="A0A238KXT5"/>
<proteinExistence type="predicted"/>
<dbReference type="InterPro" id="IPR014044">
    <property type="entry name" value="CAP_dom"/>
</dbReference>
<dbReference type="CDD" id="cd05379">
    <property type="entry name" value="CAP_bacterial"/>
    <property type="match status" value="1"/>
</dbReference>
<dbReference type="PANTHER" id="PTHR31157:SF1">
    <property type="entry name" value="SCP DOMAIN-CONTAINING PROTEIN"/>
    <property type="match status" value="1"/>
</dbReference>
<evidence type="ECO:0000313" key="3">
    <source>
        <dbReference type="EMBL" id="SMX47022.1"/>
    </source>
</evidence>
<dbReference type="EMBL" id="FXYH01000014">
    <property type="protein sequence ID" value="SMX47022.1"/>
    <property type="molecule type" value="Genomic_DNA"/>
</dbReference>
<feature type="chain" id="PRO_5012127500" evidence="1">
    <location>
        <begin position="21"/>
        <end position="142"/>
    </location>
</feature>
<evidence type="ECO:0000313" key="4">
    <source>
        <dbReference type="Proteomes" id="UP000220836"/>
    </source>
</evidence>
<evidence type="ECO:0000256" key="1">
    <source>
        <dbReference type="SAM" id="SignalP"/>
    </source>
</evidence>
<keyword evidence="1" id="KW-0732">Signal</keyword>
<protein>
    <submittedName>
        <fullName evidence="3">Cysteine-rich secretory protein family protein</fullName>
    </submittedName>
</protein>
<dbReference type="SUPFAM" id="SSF55797">
    <property type="entry name" value="PR-1-like"/>
    <property type="match status" value="1"/>
</dbReference>
<dbReference type="PANTHER" id="PTHR31157">
    <property type="entry name" value="SCP DOMAIN-CONTAINING PROTEIN"/>
    <property type="match status" value="1"/>
</dbReference>
<accession>A0A238KXT5</accession>
<organism evidence="3 4">
    <name type="scientific">Pelagimonas varians</name>
    <dbReference type="NCBI Taxonomy" id="696760"/>
    <lineage>
        <taxon>Bacteria</taxon>
        <taxon>Pseudomonadati</taxon>
        <taxon>Pseudomonadota</taxon>
        <taxon>Alphaproteobacteria</taxon>
        <taxon>Rhodobacterales</taxon>
        <taxon>Roseobacteraceae</taxon>
        <taxon>Pelagimonas</taxon>
    </lineage>
</organism>
<feature type="domain" description="SCP" evidence="2">
    <location>
        <begin position="26"/>
        <end position="130"/>
    </location>
</feature>
<feature type="signal peptide" evidence="1">
    <location>
        <begin position="1"/>
        <end position="20"/>
    </location>
</feature>
<dbReference type="RefSeq" id="WP_245910897.1">
    <property type="nucleotide sequence ID" value="NZ_FXYH01000014.1"/>
</dbReference>
<sequence>MTRLVLVLMMVFGLSTAVYAQQARQMINGLRAEQGLGPVKPSSRLEQAAMAHAMDMSRNTFFAHQGSDGSSLMQRVRRTGYGPCVVAENIAQGQGSLTEVMTGWAASDGHRKNLLNSKITEYGLVKAPGDYWVMVLGSSGCS</sequence>
<dbReference type="Pfam" id="PF00188">
    <property type="entry name" value="CAP"/>
    <property type="match status" value="1"/>
</dbReference>
<reference evidence="3 4" key="1">
    <citation type="submission" date="2017-05" db="EMBL/GenBank/DDBJ databases">
        <authorList>
            <person name="Song R."/>
            <person name="Chenine A.L."/>
            <person name="Ruprecht R.M."/>
        </authorList>
    </citation>
    <scope>NUCLEOTIDE SEQUENCE [LARGE SCALE GENOMIC DNA]</scope>
    <source>
        <strain evidence="3 4">CECT 8663</strain>
    </source>
</reference>
<gene>
    <name evidence="3" type="ORF">PEV8663_03447</name>
</gene>
<dbReference type="InterPro" id="IPR035940">
    <property type="entry name" value="CAP_sf"/>
</dbReference>